<keyword evidence="2" id="KW-1185">Reference proteome</keyword>
<accession>A0A7I4Z547</accession>
<dbReference type="OMA" id="MDLEFLM"/>
<dbReference type="AlphaFoldDB" id="A0A7I4Z547"/>
<protein>
    <submittedName>
        <fullName evidence="3">Transposase</fullName>
    </submittedName>
</protein>
<sequence length="131" mass="14869">MRLDCEGERRQSESALCAVRAAVQTLFKGRRFRFAHPEATKYCGGILVYIMSRRHRLDDLARERLIGKHGKGRAMHCVAQEAIIARIVVSRAWRAFPTTGAAARRRGDPRPRPATPDDNRYSVQQARGDPR</sequence>
<evidence type="ECO:0000313" key="2">
    <source>
        <dbReference type="Proteomes" id="UP000025227"/>
    </source>
</evidence>
<dbReference type="Proteomes" id="UP000025227">
    <property type="component" value="Unplaced"/>
</dbReference>
<reference evidence="3" key="1">
    <citation type="submission" date="2020-12" db="UniProtKB">
        <authorList>
            <consortium name="WormBaseParasite"/>
        </authorList>
    </citation>
    <scope>IDENTIFICATION</scope>
    <source>
        <strain evidence="3">MHco3</strain>
    </source>
</reference>
<feature type="region of interest" description="Disordered" evidence="1">
    <location>
        <begin position="99"/>
        <end position="131"/>
    </location>
</feature>
<proteinExistence type="predicted"/>
<name>A0A7I4Z547_HAECO</name>
<organism evidence="2 3">
    <name type="scientific">Haemonchus contortus</name>
    <name type="common">Barber pole worm</name>
    <dbReference type="NCBI Taxonomy" id="6289"/>
    <lineage>
        <taxon>Eukaryota</taxon>
        <taxon>Metazoa</taxon>
        <taxon>Ecdysozoa</taxon>
        <taxon>Nematoda</taxon>
        <taxon>Chromadorea</taxon>
        <taxon>Rhabditida</taxon>
        <taxon>Rhabditina</taxon>
        <taxon>Rhabditomorpha</taxon>
        <taxon>Strongyloidea</taxon>
        <taxon>Trichostrongylidae</taxon>
        <taxon>Haemonchus</taxon>
    </lineage>
</organism>
<dbReference type="WBParaSite" id="HCON_00183990-00001">
    <property type="protein sequence ID" value="HCON_00183990-00001"/>
    <property type="gene ID" value="HCON_00183990"/>
</dbReference>
<evidence type="ECO:0000313" key="3">
    <source>
        <dbReference type="WBParaSite" id="HCON_00183990-00001"/>
    </source>
</evidence>
<evidence type="ECO:0000256" key="1">
    <source>
        <dbReference type="SAM" id="MobiDB-lite"/>
    </source>
</evidence>
<feature type="compositionally biased region" description="Basic and acidic residues" evidence="1">
    <location>
        <begin position="105"/>
        <end position="120"/>
    </location>
</feature>